<evidence type="ECO:0000256" key="7">
    <source>
        <dbReference type="ARBA" id="ARBA00022664"/>
    </source>
</evidence>
<evidence type="ECO:0000256" key="2">
    <source>
        <dbReference type="ARBA" id="ARBA00004496"/>
    </source>
</evidence>
<evidence type="ECO:0000256" key="16">
    <source>
        <dbReference type="SAM" id="MobiDB-lite"/>
    </source>
</evidence>
<feature type="domain" description="RNase III" evidence="18">
    <location>
        <begin position="5"/>
        <end position="127"/>
    </location>
</feature>
<dbReference type="EMBL" id="FOBC01000003">
    <property type="protein sequence ID" value="SEK64416.1"/>
    <property type="molecule type" value="Genomic_DNA"/>
</dbReference>
<dbReference type="STRING" id="650850.SAMN04488129_103183"/>
<comment type="similarity">
    <text evidence="3">Belongs to the ribonuclease III family.</text>
</comment>
<dbReference type="Gene3D" id="1.10.1520.10">
    <property type="entry name" value="Ribonuclease III domain"/>
    <property type="match status" value="1"/>
</dbReference>
<keyword evidence="9 15" id="KW-0540">Nuclease</keyword>
<feature type="binding site" evidence="15">
    <location>
        <position position="40"/>
    </location>
    <ligand>
        <name>Mg(2+)</name>
        <dbReference type="ChEBI" id="CHEBI:18420"/>
    </ligand>
</feature>
<keyword evidence="8 15" id="KW-0819">tRNA processing</keyword>
<dbReference type="OrthoDB" id="9805026at2"/>
<feature type="domain" description="DRBM" evidence="17">
    <location>
        <begin position="154"/>
        <end position="224"/>
    </location>
</feature>
<sequence>MSNPLNAFSRRLGHDFADPGLLELAMTHRSFGGQNNERLEFLGDSIVNFIIAEALFQRFPQAREGQLSRLRARLVKGPTLAELAREMDFGDCLRLGSGEMKSGGHRRDSILADAVEAVLGAIYLDAGMEVARARVLSWYAERLEAISLDDTQKDPKTRLQEFLQSRQVPLPRYEVTTVEGEAHAQTFTVECHVEVLEDHTLGTGSSRRHAEQQAAAQALSRLEPPKSNGTGGRS</sequence>
<keyword evidence="7 15" id="KW-0507">mRNA processing</keyword>
<dbReference type="InterPro" id="IPR014720">
    <property type="entry name" value="dsRBD_dom"/>
</dbReference>
<dbReference type="GO" id="GO:0010468">
    <property type="term" value="P:regulation of gene expression"/>
    <property type="evidence" value="ECO:0007669"/>
    <property type="project" value="TreeGrafter"/>
</dbReference>
<comment type="cofactor">
    <cofactor evidence="15">
        <name>Mg(2+)</name>
        <dbReference type="ChEBI" id="CHEBI:18420"/>
    </cofactor>
</comment>
<dbReference type="PROSITE" id="PS50142">
    <property type="entry name" value="RNASE_3_2"/>
    <property type="match status" value="1"/>
</dbReference>
<dbReference type="GO" id="GO:0008033">
    <property type="term" value="P:tRNA processing"/>
    <property type="evidence" value="ECO:0007669"/>
    <property type="project" value="UniProtKB-KW"/>
</dbReference>
<evidence type="ECO:0000259" key="17">
    <source>
        <dbReference type="PROSITE" id="PS50137"/>
    </source>
</evidence>
<comment type="subcellular location">
    <subcellularLocation>
        <location evidence="2 15">Cytoplasm</location>
    </subcellularLocation>
</comment>
<keyword evidence="11 15" id="KW-0255">Endonuclease</keyword>
<feature type="region of interest" description="Disordered" evidence="16">
    <location>
        <begin position="201"/>
        <end position="234"/>
    </location>
</feature>
<dbReference type="SUPFAM" id="SSF54768">
    <property type="entry name" value="dsRNA-binding domain-like"/>
    <property type="match status" value="1"/>
</dbReference>
<evidence type="ECO:0000256" key="10">
    <source>
        <dbReference type="ARBA" id="ARBA00022723"/>
    </source>
</evidence>
<organism evidence="19 20">
    <name type="scientific">Halomonas daqiaonensis</name>
    <dbReference type="NCBI Taxonomy" id="650850"/>
    <lineage>
        <taxon>Bacteria</taxon>
        <taxon>Pseudomonadati</taxon>
        <taxon>Pseudomonadota</taxon>
        <taxon>Gammaproteobacteria</taxon>
        <taxon>Oceanospirillales</taxon>
        <taxon>Halomonadaceae</taxon>
        <taxon>Halomonas</taxon>
    </lineage>
</organism>
<name>A0A1H7IPN7_9GAMM</name>
<dbReference type="Pfam" id="PF00035">
    <property type="entry name" value="dsrm"/>
    <property type="match status" value="1"/>
</dbReference>
<evidence type="ECO:0000256" key="9">
    <source>
        <dbReference type="ARBA" id="ARBA00022722"/>
    </source>
</evidence>
<evidence type="ECO:0000256" key="8">
    <source>
        <dbReference type="ARBA" id="ARBA00022694"/>
    </source>
</evidence>
<proteinExistence type="inferred from homology"/>
<keyword evidence="20" id="KW-1185">Reference proteome</keyword>
<dbReference type="InterPro" id="IPR011907">
    <property type="entry name" value="RNase_III"/>
</dbReference>
<evidence type="ECO:0000256" key="5">
    <source>
        <dbReference type="ARBA" id="ARBA00022490"/>
    </source>
</evidence>
<dbReference type="FunFam" id="3.30.160.20:FF:000003">
    <property type="entry name" value="Ribonuclease 3"/>
    <property type="match status" value="1"/>
</dbReference>
<dbReference type="PANTHER" id="PTHR11207">
    <property type="entry name" value="RIBONUCLEASE III"/>
    <property type="match status" value="1"/>
</dbReference>
<gene>
    <name evidence="15" type="primary">rnc</name>
    <name evidence="19" type="ORF">SAMN04488129_103183</name>
</gene>
<dbReference type="SMART" id="SM00535">
    <property type="entry name" value="RIBOc"/>
    <property type="match status" value="1"/>
</dbReference>
<keyword evidence="5 15" id="KW-0963">Cytoplasm</keyword>
<evidence type="ECO:0000256" key="4">
    <source>
        <dbReference type="ARBA" id="ARBA00011738"/>
    </source>
</evidence>
<dbReference type="PROSITE" id="PS00517">
    <property type="entry name" value="RNASE_3_1"/>
    <property type="match status" value="1"/>
</dbReference>
<comment type="function">
    <text evidence="15">Digests double-stranded RNA. Involved in the processing of primary rRNA transcript to yield the immediate precursors to the large and small rRNAs (23S and 16S). Processes some mRNAs, and tRNAs when they are encoded in the rRNA operon. Processes pre-crRNA and tracrRNA of type II CRISPR loci if present in the organism.</text>
</comment>
<dbReference type="GO" id="GO:0005737">
    <property type="term" value="C:cytoplasm"/>
    <property type="evidence" value="ECO:0007669"/>
    <property type="project" value="UniProtKB-SubCell"/>
</dbReference>
<evidence type="ECO:0000256" key="6">
    <source>
        <dbReference type="ARBA" id="ARBA00022552"/>
    </source>
</evidence>
<dbReference type="GO" id="GO:0003725">
    <property type="term" value="F:double-stranded RNA binding"/>
    <property type="evidence" value="ECO:0007669"/>
    <property type="project" value="TreeGrafter"/>
</dbReference>
<dbReference type="Pfam" id="PF14622">
    <property type="entry name" value="Ribonucleas_3_3"/>
    <property type="match status" value="1"/>
</dbReference>
<dbReference type="InterPro" id="IPR036389">
    <property type="entry name" value="RNase_III_sf"/>
</dbReference>
<dbReference type="EC" id="3.1.26.3" evidence="15"/>
<dbReference type="CDD" id="cd10845">
    <property type="entry name" value="DSRM_RNAse_III_family"/>
    <property type="match status" value="1"/>
</dbReference>
<reference evidence="20" key="1">
    <citation type="submission" date="2016-10" db="EMBL/GenBank/DDBJ databases">
        <authorList>
            <person name="Varghese N."/>
            <person name="Submissions S."/>
        </authorList>
    </citation>
    <scope>NUCLEOTIDE SEQUENCE [LARGE SCALE GENOMIC DNA]</scope>
    <source>
        <strain evidence="20">CGMCC 1.9150</strain>
    </source>
</reference>
<dbReference type="GO" id="GO:0046872">
    <property type="term" value="F:metal ion binding"/>
    <property type="evidence" value="ECO:0007669"/>
    <property type="project" value="UniProtKB-KW"/>
</dbReference>
<keyword evidence="12 15" id="KW-0378">Hydrolase</keyword>
<keyword evidence="15" id="KW-0699">rRNA-binding</keyword>
<evidence type="ECO:0000256" key="15">
    <source>
        <dbReference type="HAMAP-Rule" id="MF_00104"/>
    </source>
</evidence>
<dbReference type="SMART" id="SM00358">
    <property type="entry name" value="DSRM"/>
    <property type="match status" value="1"/>
</dbReference>
<evidence type="ECO:0000259" key="18">
    <source>
        <dbReference type="PROSITE" id="PS50142"/>
    </source>
</evidence>
<dbReference type="NCBIfam" id="TIGR02191">
    <property type="entry name" value="RNaseIII"/>
    <property type="match status" value="1"/>
</dbReference>
<dbReference type="GO" id="GO:0019843">
    <property type="term" value="F:rRNA binding"/>
    <property type="evidence" value="ECO:0007669"/>
    <property type="project" value="UniProtKB-KW"/>
</dbReference>
<dbReference type="HAMAP" id="MF_00104">
    <property type="entry name" value="RNase_III"/>
    <property type="match status" value="1"/>
</dbReference>
<dbReference type="PROSITE" id="PS50137">
    <property type="entry name" value="DS_RBD"/>
    <property type="match status" value="1"/>
</dbReference>
<dbReference type="Gene3D" id="3.30.160.20">
    <property type="match status" value="1"/>
</dbReference>
<keyword evidence="14 15" id="KW-0694">RNA-binding</keyword>
<dbReference type="GO" id="GO:0004525">
    <property type="term" value="F:ribonuclease III activity"/>
    <property type="evidence" value="ECO:0007669"/>
    <property type="project" value="UniProtKB-UniRule"/>
</dbReference>
<evidence type="ECO:0000256" key="13">
    <source>
        <dbReference type="ARBA" id="ARBA00022842"/>
    </source>
</evidence>
<protein>
    <recommendedName>
        <fullName evidence="15">Ribonuclease 3</fullName>
        <ecNumber evidence="15">3.1.26.3</ecNumber>
    </recommendedName>
    <alternativeName>
        <fullName evidence="15">Ribonuclease III</fullName>
        <shortName evidence="15">RNase III</shortName>
    </alternativeName>
</protein>
<dbReference type="AlphaFoldDB" id="A0A1H7IPN7"/>
<dbReference type="SUPFAM" id="SSF69065">
    <property type="entry name" value="RNase III domain-like"/>
    <property type="match status" value="1"/>
</dbReference>
<keyword evidence="13 15" id="KW-0460">Magnesium</keyword>
<evidence type="ECO:0000313" key="19">
    <source>
        <dbReference type="EMBL" id="SEK64416.1"/>
    </source>
</evidence>
<evidence type="ECO:0000313" key="20">
    <source>
        <dbReference type="Proteomes" id="UP000198807"/>
    </source>
</evidence>
<evidence type="ECO:0000256" key="11">
    <source>
        <dbReference type="ARBA" id="ARBA00022759"/>
    </source>
</evidence>
<feature type="binding site" evidence="15">
    <location>
        <position position="116"/>
    </location>
    <ligand>
        <name>Mg(2+)</name>
        <dbReference type="ChEBI" id="CHEBI:18420"/>
    </ligand>
</feature>
<feature type="binding site" evidence="15">
    <location>
        <position position="113"/>
    </location>
    <ligand>
        <name>Mg(2+)</name>
        <dbReference type="ChEBI" id="CHEBI:18420"/>
    </ligand>
</feature>
<evidence type="ECO:0000256" key="1">
    <source>
        <dbReference type="ARBA" id="ARBA00000109"/>
    </source>
</evidence>
<comment type="catalytic activity">
    <reaction evidence="1 15">
        <text>Endonucleolytic cleavage to 5'-phosphomonoester.</text>
        <dbReference type="EC" id="3.1.26.3"/>
    </reaction>
</comment>
<dbReference type="RefSeq" id="WP_089710677.1">
    <property type="nucleotide sequence ID" value="NZ_FOBC01000003.1"/>
</dbReference>
<evidence type="ECO:0000256" key="12">
    <source>
        <dbReference type="ARBA" id="ARBA00022801"/>
    </source>
</evidence>
<dbReference type="PANTHER" id="PTHR11207:SF0">
    <property type="entry name" value="RIBONUCLEASE 3"/>
    <property type="match status" value="1"/>
</dbReference>
<evidence type="ECO:0000256" key="14">
    <source>
        <dbReference type="ARBA" id="ARBA00022884"/>
    </source>
</evidence>
<dbReference type="FunFam" id="1.10.1520.10:FF:000001">
    <property type="entry name" value="Ribonuclease 3"/>
    <property type="match status" value="1"/>
</dbReference>
<comment type="subunit">
    <text evidence="4 15">Homodimer.</text>
</comment>
<feature type="active site" evidence="15">
    <location>
        <position position="116"/>
    </location>
</feature>
<keyword evidence="6 15" id="KW-0698">rRNA processing</keyword>
<dbReference type="GO" id="GO:0006397">
    <property type="term" value="P:mRNA processing"/>
    <property type="evidence" value="ECO:0007669"/>
    <property type="project" value="UniProtKB-UniRule"/>
</dbReference>
<keyword evidence="10 15" id="KW-0479">Metal-binding</keyword>
<accession>A0A1H7IPN7</accession>
<dbReference type="InterPro" id="IPR000999">
    <property type="entry name" value="RNase_III_dom"/>
</dbReference>
<dbReference type="GO" id="GO:0042802">
    <property type="term" value="F:identical protein binding"/>
    <property type="evidence" value="ECO:0007669"/>
    <property type="project" value="UniProtKB-ARBA"/>
</dbReference>
<feature type="active site" evidence="15">
    <location>
        <position position="44"/>
    </location>
</feature>
<dbReference type="Proteomes" id="UP000198807">
    <property type="component" value="Unassembled WGS sequence"/>
</dbReference>
<evidence type="ECO:0000256" key="3">
    <source>
        <dbReference type="ARBA" id="ARBA00010183"/>
    </source>
</evidence>
<dbReference type="GO" id="GO:0006364">
    <property type="term" value="P:rRNA processing"/>
    <property type="evidence" value="ECO:0007669"/>
    <property type="project" value="UniProtKB-UniRule"/>
</dbReference>
<dbReference type="CDD" id="cd00593">
    <property type="entry name" value="RIBOc"/>
    <property type="match status" value="1"/>
</dbReference>